<organism evidence="1 2">
    <name type="scientific">Paracerasibacillus soli</name>
    <dbReference type="NCBI Taxonomy" id="480284"/>
    <lineage>
        <taxon>Bacteria</taxon>
        <taxon>Bacillati</taxon>
        <taxon>Bacillota</taxon>
        <taxon>Bacilli</taxon>
        <taxon>Bacillales</taxon>
        <taxon>Bacillaceae</taxon>
        <taxon>Paracerasibacillus</taxon>
    </lineage>
</organism>
<evidence type="ECO:0000313" key="1">
    <source>
        <dbReference type="EMBL" id="MDY0409268.1"/>
    </source>
</evidence>
<comment type="caution">
    <text evidence="1">The sequence shown here is derived from an EMBL/GenBank/DDBJ whole genome shotgun (WGS) entry which is preliminary data.</text>
</comment>
<accession>A0ABU5CV34</accession>
<dbReference type="Proteomes" id="UP001275315">
    <property type="component" value="Unassembled WGS sequence"/>
</dbReference>
<protein>
    <submittedName>
        <fullName evidence="1">Uncharacterized protein</fullName>
    </submittedName>
</protein>
<gene>
    <name evidence="1" type="ORF">RWD45_12695</name>
</gene>
<sequence length="46" mass="5131">MIPADGYDFVAYEKRRKDVVEVLDGIINGEVPIDEKLIVPSGKMPL</sequence>
<name>A0ABU5CV34_9BACI</name>
<proteinExistence type="predicted"/>
<keyword evidence="2" id="KW-1185">Reference proteome</keyword>
<dbReference type="RefSeq" id="WP_320380070.1">
    <property type="nucleotide sequence ID" value="NZ_JAWDIQ010000002.1"/>
</dbReference>
<dbReference type="EMBL" id="JAWDIQ010000002">
    <property type="protein sequence ID" value="MDY0409268.1"/>
    <property type="molecule type" value="Genomic_DNA"/>
</dbReference>
<evidence type="ECO:0000313" key="2">
    <source>
        <dbReference type="Proteomes" id="UP001275315"/>
    </source>
</evidence>
<reference evidence="1 2" key="1">
    <citation type="submission" date="2023-10" db="EMBL/GenBank/DDBJ databases">
        <title>Virgibacillus soli CC-YMP-6 genome.</title>
        <authorList>
            <person name="Miliotis G."/>
            <person name="Sengupta P."/>
            <person name="Hameed A."/>
            <person name="Chuvochina M."/>
            <person name="Mcdonagh F."/>
            <person name="Simpson A.C."/>
            <person name="Singh N.K."/>
            <person name="Rekha P.D."/>
            <person name="Raman K."/>
            <person name="Hugenholtz P."/>
            <person name="Venkateswaran K."/>
        </authorList>
    </citation>
    <scope>NUCLEOTIDE SEQUENCE [LARGE SCALE GENOMIC DNA]</scope>
    <source>
        <strain evidence="1 2">CC-YMP-6</strain>
    </source>
</reference>